<proteinExistence type="predicted"/>
<organism evidence="1 2">
    <name type="scientific">Photorhabdus khanii NC19</name>
    <dbReference type="NCBI Taxonomy" id="1004151"/>
    <lineage>
        <taxon>Bacteria</taxon>
        <taxon>Pseudomonadati</taxon>
        <taxon>Pseudomonadota</taxon>
        <taxon>Gammaproteobacteria</taxon>
        <taxon>Enterobacterales</taxon>
        <taxon>Morganellaceae</taxon>
        <taxon>Photorhabdus</taxon>
    </lineage>
</organism>
<evidence type="ECO:0000313" key="1">
    <source>
        <dbReference type="EMBL" id="ETS32035.1"/>
    </source>
</evidence>
<accession>W3VAC0</accession>
<keyword evidence="2" id="KW-1185">Reference proteome</keyword>
<dbReference type="AlphaFoldDB" id="W3VAC0"/>
<comment type="caution">
    <text evidence="1">The sequence shown here is derived from an EMBL/GenBank/DDBJ whole genome shotgun (WGS) entry which is preliminary data.</text>
</comment>
<name>W3VAC0_9GAMM</name>
<dbReference type="RefSeq" id="WP_165577075.1">
    <property type="nucleotide sequence ID" value="NZ_AYSJ01000008.1"/>
</dbReference>
<dbReference type="EMBL" id="AYSJ01000008">
    <property type="protein sequence ID" value="ETS32035.1"/>
    <property type="molecule type" value="Genomic_DNA"/>
</dbReference>
<reference evidence="1 2" key="1">
    <citation type="submission" date="2013-11" db="EMBL/GenBank/DDBJ databases">
        <title>Elucidation of the Photorhabdus temperata genome and generation of transposon mutant library to identify motility mutants.</title>
        <authorList>
            <person name="Hurst S.G.IV."/>
            <person name="Micheals B."/>
            <person name="Abebe-Akele F."/>
            <person name="Rowedder H."/>
            <person name="Bullock H."/>
            <person name="Jackobeck R."/>
            <person name="Janicki E."/>
            <person name="Tisa L.S."/>
        </authorList>
    </citation>
    <scope>NUCLEOTIDE SEQUENCE [LARGE SCALE GENOMIC DNA]</scope>
    <source>
        <strain evidence="1 2">NC19</strain>
    </source>
</reference>
<gene>
    <name evidence="1" type="ORF">PTE_01793</name>
</gene>
<evidence type="ECO:0000313" key="2">
    <source>
        <dbReference type="Proteomes" id="UP000018957"/>
    </source>
</evidence>
<dbReference type="Proteomes" id="UP000018957">
    <property type="component" value="Unassembled WGS sequence"/>
</dbReference>
<dbReference type="PATRIC" id="fig|1004151.3.peg.1835"/>
<sequence length="58" mass="6617">MSVLGKIIPRIRAELTHSSEPNFFRQVQFTKLKISEAKLMKVIIMPSLSDLNEIVKSC</sequence>
<protein>
    <submittedName>
        <fullName evidence="1">Uncharacterized protein</fullName>
    </submittedName>
</protein>